<dbReference type="EMBL" id="NMUH01005839">
    <property type="protein sequence ID" value="MQM13816.1"/>
    <property type="molecule type" value="Genomic_DNA"/>
</dbReference>
<reference evidence="1" key="1">
    <citation type="submission" date="2017-07" db="EMBL/GenBank/DDBJ databases">
        <title>Taro Niue Genome Assembly and Annotation.</title>
        <authorList>
            <person name="Atibalentja N."/>
            <person name="Keating K."/>
            <person name="Fields C.J."/>
        </authorList>
    </citation>
    <scope>NUCLEOTIDE SEQUENCE</scope>
    <source>
        <strain evidence="1">Niue_2</strain>
        <tissue evidence="1">Leaf</tissue>
    </source>
</reference>
<dbReference type="OrthoDB" id="787064at2759"/>
<organism evidence="1 2">
    <name type="scientific">Colocasia esculenta</name>
    <name type="common">Wild taro</name>
    <name type="synonym">Arum esculentum</name>
    <dbReference type="NCBI Taxonomy" id="4460"/>
    <lineage>
        <taxon>Eukaryota</taxon>
        <taxon>Viridiplantae</taxon>
        <taxon>Streptophyta</taxon>
        <taxon>Embryophyta</taxon>
        <taxon>Tracheophyta</taxon>
        <taxon>Spermatophyta</taxon>
        <taxon>Magnoliopsida</taxon>
        <taxon>Liliopsida</taxon>
        <taxon>Araceae</taxon>
        <taxon>Aroideae</taxon>
        <taxon>Colocasieae</taxon>
        <taxon>Colocasia</taxon>
    </lineage>
</organism>
<gene>
    <name evidence="1" type="ORF">Taro_046742</name>
</gene>
<comment type="caution">
    <text evidence="1">The sequence shown here is derived from an EMBL/GenBank/DDBJ whole genome shotgun (WGS) entry which is preliminary data.</text>
</comment>
<sequence length="449" mass="49611">MDAPGAGKECSRVVVAREQPVLGDITNRYHKKGVPLVPGKFLIANDTIRKRECMRGGIEDHGSKKRVLGELENISKGKCAVGIRGNVVDNRKGLPLSEGSDDGCSKRSFSPKARKTCESAILDCNAEPAEVNLNLDISNWTGGMERILDSLDRRHIKVGNSQRHAPGEAELRDSWTSSMSSPLRLERVRDPLLVAGKTNQVYSQKSSEETSNILQTEFVAMRKCNQRYSQKSSGGMSNILQNDAVAARKCKLELEKSSIPRNASIEFANLVDNVSQGSNSLPTERFDGNSEHVKSGATVLLGPSSANIEEPEGAQTLPEHVPNVEEDMVLGKACSCSFCLKAAYLWTDILYQDFKGRLSEINRSRRDARFLAGRSFAHDSIRSTGGNKRKILALESELTQHWRNLFLHTENVLMCESARLQSNVLKLKEVRENCKRDVDTISKVPSSEA</sequence>
<keyword evidence="2" id="KW-1185">Reference proteome</keyword>
<dbReference type="Proteomes" id="UP000652761">
    <property type="component" value="Unassembled WGS sequence"/>
</dbReference>
<evidence type="ECO:0000313" key="2">
    <source>
        <dbReference type="Proteomes" id="UP000652761"/>
    </source>
</evidence>
<accession>A0A843WZQ9</accession>
<dbReference type="PANTHER" id="PTHR33924">
    <property type="entry name" value="CATION-TRANSPORTING ATPASE"/>
    <property type="match status" value="1"/>
</dbReference>
<proteinExistence type="predicted"/>
<name>A0A843WZQ9_COLES</name>
<protein>
    <submittedName>
        <fullName evidence="1">Uncharacterized protein</fullName>
    </submittedName>
</protein>
<dbReference type="PANTHER" id="PTHR33924:SF1">
    <property type="entry name" value="DNA-DIRECTED RNA POLYMERASE SUBUNIT BETA"/>
    <property type="match status" value="1"/>
</dbReference>
<dbReference type="AlphaFoldDB" id="A0A843WZQ9"/>
<evidence type="ECO:0000313" key="1">
    <source>
        <dbReference type="EMBL" id="MQM13816.1"/>
    </source>
</evidence>